<name>A0AA86ANY7_SULMK</name>
<reference evidence="2 3" key="1">
    <citation type="journal article" date="2014" name="Environ. Microbiol.">
        <title>Insights into organohalide respiration and the versatile catabolism of Sulfurospirillum multivorans gained from comparative genomics and physiological studies.</title>
        <authorList>
            <person name="Goris T."/>
            <person name="Schubert T."/>
            <person name="Gadkari J."/>
            <person name="Wubet T."/>
            <person name="Tarkka M."/>
            <person name="Buscot F."/>
            <person name="Adrian L."/>
            <person name="Diekert G."/>
        </authorList>
    </citation>
    <scope>NUCLEOTIDE SEQUENCE [LARGE SCALE GENOMIC DNA]</scope>
    <source>
        <strain evidence="3">DM 12446 / JCM 15788 / NBRC 109480</strain>
    </source>
</reference>
<sequence length="93" mass="11082">MRSKEMKIRTMLIITYGVAALLFYLAFDWTATSLHNLELINPDLTVNLAKRSLYALFGILSFIAFMYFYIKFLWIFFKSVMKNYYRKKRTKGA</sequence>
<gene>
    <name evidence="2" type="ORF">SMUL_1847</name>
</gene>
<feature type="transmembrane region" description="Helical" evidence="1">
    <location>
        <begin position="12"/>
        <end position="32"/>
    </location>
</feature>
<organism evidence="2 3">
    <name type="scientific">Sulfurospirillum multivorans (strain DM 12446 / JCM 15788 / NBRC 109480)</name>
    <dbReference type="NCBI Taxonomy" id="1150621"/>
    <lineage>
        <taxon>Bacteria</taxon>
        <taxon>Pseudomonadati</taxon>
        <taxon>Campylobacterota</taxon>
        <taxon>Epsilonproteobacteria</taxon>
        <taxon>Campylobacterales</taxon>
        <taxon>Sulfurospirillaceae</taxon>
        <taxon>Sulfurospirillum</taxon>
    </lineage>
</organism>
<accession>A0AA86ANY7</accession>
<proteinExistence type="predicted"/>
<evidence type="ECO:0000313" key="2">
    <source>
        <dbReference type="EMBL" id="AHJ13102.1"/>
    </source>
</evidence>
<keyword evidence="1" id="KW-0472">Membrane</keyword>
<evidence type="ECO:0000256" key="1">
    <source>
        <dbReference type="SAM" id="Phobius"/>
    </source>
</evidence>
<protein>
    <submittedName>
        <fullName evidence="2">Membrane protein</fullName>
    </submittedName>
</protein>
<keyword evidence="1" id="KW-0812">Transmembrane</keyword>
<dbReference type="EMBL" id="CP007201">
    <property type="protein sequence ID" value="AHJ13102.1"/>
    <property type="molecule type" value="Genomic_DNA"/>
</dbReference>
<keyword evidence="1" id="KW-1133">Transmembrane helix</keyword>
<dbReference type="AlphaFoldDB" id="A0AA86ANY7"/>
<evidence type="ECO:0000313" key="3">
    <source>
        <dbReference type="Proteomes" id="UP000019322"/>
    </source>
</evidence>
<feature type="transmembrane region" description="Helical" evidence="1">
    <location>
        <begin position="52"/>
        <end position="77"/>
    </location>
</feature>
<dbReference type="Proteomes" id="UP000019322">
    <property type="component" value="Chromosome"/>
</dbReference>
<dbReference type="KEGG" id="smul:SMUL_1847"/>